<evidence type="ECO:0008006" key="5">
    <source>
        <dbReference type="Google" id="ProtNLM"/>
    </source>
</evidence>
<evidence type="ECO:0000313" key="3">
    <source>
        <dbReference type="EMBL" id="SFO49890.1"/>
    </source>
</evidence>
<dbReference type="Pfam" id="PF11738">
    <property type="entry name" value="DUF3298"/>
    <property type="match status" value="1"/>
</dbReference>
<dbReference type="STRING" id="1527.SAMN04489757_13215"/>
<dbReference type="InterPro" id="IPR037126">
    <property type="entry name" value="PdaC/RsiV-like_sf"/>
</dbReference>
<evidence type="ECO:0000259" key="1">
    <source>
        <dbReference type="Pfam" id="PF11738"/>
    </source>
</evidence>
<keyword evidence="4" id="KW-1185">Reference proteome</keyword>
<dbReference type="Gene3D" id="3.90.640.20">
    <property type="entry name" value="Heat-shock cognate protein, ATPase"/>
    <property type="match status" value="1"/>
</dbReference>
<dbReference type="AlphaFoldDB" id="A0A1I5HPG5"/>
<evidence type="ECO:0000259" key="2">
    <source>
        <dbReference type="Pfam" id="PF13739"/>
    </source>
</evidence>
<dbReference type="InterPro" id="IPR025303">
    <property type="entry name" value="PdaC"/>
</dbReference>
<feature type="domain" description="Deacetylase PdaC" evidence="2">
    <location>
        <begin position="21"/>
        <end position="119"/>
    </location>
</feature>
<dbReference type="Pfam" id="PF13739">
    <property type="entry name" value="PdaC"/>
    <property type="match status" value="1"/>
</dbReference>
<organism evidence="3 4">
    <name type="scientific">Anaerocolumna aminovalerica</name>
    <dbReference type="NCBI Taxonomy" id="1527"/>
    <lineage>
        <taxon>Bacteria</taxon>
        <taxon>Bacillati</taxon>
        <taxon>Bacillota</taxon>
        <taxon>Clostridia</taxon>
        <taxon>Lachnospirales</taxon>
        <taxon>Lachnospiraceae</taxon>
        <taxon>Anaerocolumna</taxon>
    </lineage>
</organism>
<evidence type="ECO:0000313" key="4">
    <source>
        <dbReference type="Proteomes" id="UP000198806"/>
    </source>
</evidence>
<dbReference type="OrthoDB" id="5637at2"/>
<dbReference type="EMBL" id="FOWD01000032">
    <property type="protein sequence ID" value="SFO49890.1"/>
    <property type="molecule type" value="Genomic_DNA"/>
</dbReference>
<name>A0A1I5HPG5_9FIRM</name>
<accession>A0A1I5HPG5</accession>
<gene>
    <name evidence="3" type="ORF">SAMN04489757_13215</name>
</gene>
<dbReference type="Gene3D" id="3.30.565.40">
    <property type="entry name" value="Fervidobacterium nodosum Rt17-B1 like"/>
    <property type="match status" value="1"/>
</dbReference>
<reference evidence="3 4" key="1">
    <citation type="submission" date="2016-10" db="EMBL/GenBank/DDBJ databases">
        <authorList>
            <person name="de Groot N.N."/>
        </authorList>
    </citation>
    <scope>NUCLEOTIDE SEQUENCE [LARGE SCALE GENOMIC DNA]</scope>
    <source>
        <strain evidence="3 4">DSM 1283</strain>
    </source>
</reference>
<protein>
    <recommendedName>
        <fullName evidence="5">DUF3298 domain-containing protein</fullName>
    </recommendedName>
</protein>
<feature type="domain" description="DUF3298" evidence="1">
    <location>
        <begin position="152"/>
        <end position="216"/>
    </location>
</feature>
<dbReference type="InterPro" id="IPR021729">
    <property type="entry name" value="DUF3298"/>
</dbReference>
<proteinExistence type="predicted"/>
<dbReference type="Proteomes" id="UP000198806">
    <property type="component" value="Unassembled WGS sequence"/>
</dbReference>
<dbReference type="RefSeq" id="WP_091687765.1">
    <property type="nucleotide sequence ID" value="NZ_BAABFM010000046.1"/>
</dbReference>
<sequence>MLSYEIQVEEIEVKGILYYKDTVMLNYTIRYPQFISDMFRLFIKDINLYYRIRALLFEKEQIQELYNLAKEQYEDSLKNNFPFHPYEVVMEFTITYNQNCFLSLYSETYQYTGGAHGMTTRVSETWDLEHRRKSKLSDFISVRDLREFLIRNILNQIEEEIRKGNSFVYFEDYKKLVEENLNMDNFYLSNEGLVIYFGLYEIAPYASGIRTFTIPYTAEGIIPPCCEK</sequence>